<evidence type="ECO:0000313" key="1">
    <source>
        <dbReference type="EMBL" id="UZD22423.1"/>
    </source>
</evidence>
<proteinExistence type="predicted"/>
<sequence>MQIEKLEKALPEVFQKLEKLNYDLTLADELKWCVGSYKYDANPEGVIEKGGQVVQVLKSAKEKNSRSVSQKLIESLERALA</sequence>
<accession>A0ABY6MGV9</accession>
<gene>
    <name evidence="1" type="ORF">OM944_17420</name>
</gene>
<dbReference type="Proteomes" id="UP001163156">
    <property type="component" value="Chromosome"/>
</dbReference>
<organism evidence="1 2">
    <name type="scientific">Algoriphagus halophytocola</name>
    <dbReference type="NCBI Taxonomy" id="2991499"/>
    <lineage>
        <taxon>Bacteria</taxon>
        <taxon>Pseudomonadati</taxon>
        <taxon>Bacteroidota</taxon>
        <taxon>Cytophagia</taxon>
        <taxon>Cytophagales</taxon>
        <taxon>Cyclobacteriaceae</taxon>
        <taxon>Algoriphagus</taxon>
    </lineage>
</organism>
<reference evidence="1" key="1">
    <citation type="submission" date="2022-10" db="EMBL/GenBank/DDBJ databases">
        <title>Algoriphagus sp. a novel bacteria isolate from halophytes salicornia europaea.</title>
        <authorList>
            <person name="Peng Y."/>
            <person name="Jiang L."/>
            <person name="Lee J."/>
        </authorList>
    </citation>
    <scope>NUCLEOTIDE SEQUENCE</scope>
    <source>
        <strain evidence="1">TR-M5</strain>
    </source>
</reference>
<name>A0ABY6MGV9_9BACT</name>
<evidence type="ECO:0000313" key="2">
    <source>
        <dbReference type="Proteomes" id="UP001163156"/>
    </source>
</evidence>
<protein>
    <submittedName>
        <fullName evidence="1">Uncharacterized protein</fullName>
    </submittedName>
</protein>
<dbReference type="EMBL" id="CP110226">
    <property type="protein sequence ID" value="UZD22423.1"/>
    <property type="molecule type" value="Genomic_DNA"/>
</dbReference>
<dbReference type="RefSeq" id="WP_264808901.1">
    <property type="nucleotide sequence ID" value="NZ_CP110226.1"/>
</dbReference>
<keyword evidence="2" id="KW-1185">Reference proteome</keyword>